<sequence length="70" mass="7563">MGSCIGNKCADVNSTSLIPELEIGNSFPGRTACLESCGGPGCDCFYLKSTQFQPIQKFTKYSDVFDGQKK</sequence>
<dbReference type="AlphaFoldDB" id="A0A368F043"/>
<organism evidence="2 3">
    <name type="scientific">Ancylostoma caninum</name>
    <name type="common">Dog hookworm</name>
    <dbReference type="NCBI Taxonomy" id="29170"/>
    <lineage>
        <taxon>Eukaryota</taxon>
        <taxon>Metazoa</taxon>
        <taxon>Ecdysozoa</taxon>
        <taxon>Nematoda</taxon>
        <taxon>Chromadorea</taxon>
        <taxon>Rhabditida</taxon>
        <taxon>Rhabditina</taxon>
        <taxon>Rhabditomorpha</taxon>
        <taxon>Strongyloidea</taxon>
        <taxon>Ancylostomatidae</taxon>
        <taxon>Ancylostomatinae</taxon>
        <taxon>Ancylostoma</taxon>
    </lineage>
</organism>
<evidence type="ECO:0000259" key="1">
    <source>
        <dbReference type="Pfam" id="PF07245"/>
    </source>
</evidence>
<dbReference type="Pfam" id="PF07245">
    <property type="entry name" value="Phlebovirus_G2"/>
    <property type="match status" value="1"/>
</dbReference>
<evidence type="ECO:0000313" key="2">
    <source>
        <dbReference type="EMBL" id="RCN25444.1"/>
    </source>
</evidence>
<dbReference type="InterPro" id="IPR009878">
    <property type="entry name" value="Phlebovirus_G2_fusion"/>
</dbReference>
<name>A0A368F043_ANCCA</name>
<comment type="caution">
    <text evidence="2">The sequence shown here is derived from an EMBL/GenBank/DDBJ whole genome shotgun (WGS) entry which is preliminary data.</text>
</comment>
<dbReference type="OrthoDB" id="5875705at2759"/>
<protein>
    <recommendedName>
        <fullName evidence="1">Phlebovirus glycoprotein G2 fusion domain-containing protein</fullName>
    </recommendedName>
</protein>
<gene>
    <name evidence="2" type="ORF">ANCCAN_28843</name>
</gene>
<dbReference type="Proteomes" id="UP000252519">
    <property type="component" value="Unassembled WGS sequence"/>
</dbReference>
<accession>A0A368F043</accession>
<dbReference type="STRING" id="29170.A0A368F043"/>
<keyword evidence="3" id="KW-1185">Reference proteome</keyword>
<proteinExistence type="predicted"/>
<reference evidence="2 3" key="1">
    <citation type="submission" date="2014-10" db="EMBL/GenBank/DDBJ databases">
        <title>Draft genome of the hookworm Ancylostoma caninum.</title>
        <authorList>
            <person name="Mitreva M."/>
        </authorList>
    </citation>
    <scope>NUCLEOTIDE SEQUENCE [LARGE SCALE GENOMIC DNA]</scope>
    <source>
        <strain evidence="2 3">Baltimore</strain>
    </source>
</reference>
<feature type="domain" description="Phlebovirus glycoprotein G2 fusion" evidence="1">
    <location>
        <begin position="1"/>
        <end position="49"/>
    </location>
</feature>
<evidence type="ECO:0000313" key="3">
    <source>
        <dbReference type="Proteomes" id="UP000252519"/>
    </source>
</evidence>
<dbReference type="EMBL" id="JOJR01011855">
    <property type="protein sequence ID" value="RCN25444.1"/>
    <property type="molecule type" value="Genomic_DNA"/>
</dbReference>